<sequence>MIQKTLLVSTVLAASLMAGSINFKEAPAATRVMPEAGKVLSFNRAIEHASKCVVNISAKKRVRQNIPQAFMDPFFRQFFNMPFGQMMPRERIQRSLGSGVVVTSDGYIITNNHVVDGADEVHVTLPGSSKEYTAKIVGSDPKTDIAVIKIDARDLPTIQVGDSDALKTGDLVFAIGNPFGVGESVSQGIISALGKDSVGINQYENFIQTDAAINPGNSGGALVDSRGVLIGINSAIITRSGANNGIGFAIPVNMVKRVATQLIEHGKVEYGYLGVSISNLTPDLQKVYKNKEGAVILDVEKDAPAAKAGLRRGDLIIKVDETPIKDASDLKNAIGSIPPGKEVTLTYERNKSVKTIKVKLAKFPESKLKVEGDKGFVDGLTLQNITPQIRNQIGIPDDIQGVIVSEVKPESKADKAGFMPGDIIIQIEDTMIKDVADVERAMKKYPGSKRVYINRRGMIRILVVD</sequence>
<evidence type="ECO:0000256" key="1">
    <source>
        <dbReference type="ARBA" id="ARBA00004418"/>
    </source>
</evidence>
<gene>
    <name evidence="10" type="primary">htrA</name>
    <name evidence="10" type="ORF">HCR_14560</name>
</gene>
<dbReference type="InterPro" id="IPR041489">
    <property type="entry name" value="PDZ_6"/>
</dbReference>
<evidence type="ECO:0000256" key="3">
    <source>
        <dbReference type="ARBA" id="ARBA00022729"/>
    </source>
</evidence>
<keyword evidence="3 8" id="KW-0732">Signal</keyword>
<evidence type="ECO:0000256" key="2">
    <source>
        <dbReference type="ARBA" id="ARBA00022670"/>
    </source>
</evidence>
<protein>
    <submittedName>
        <fullName evidence="10">Serine endoprotease DegQ</fullName>
    </submittedName>
</protein>
<keyword evidence="4" id="KW-0677">Repeat</keyword>
<evidence type="ECO:0000313" key="10">
    <source>
        <dbReference type="EMBL" id="BDY13144.1"/>
    </source>
</evidence>
<comment type="subcellular location">
    <subcellularLocation>
        <location evidence="1">Periplasm</location>
    </subcellularLocation>
</comment>
<evidence type="ECO:0000256" key="6">
    <source>
        <dbReference type="ARBA" id="ARBA00022801"/>
    </source>
</evidence>
<evidence type="ECO:0000256" key="8">
    <source>
        <dbReference type="SAM" id="SignalP"/>
    </source>
</evidence>
<dbReference type="InterPro" id="IPR051201">
    <property type="entry name" value="Chloro_Bact_Ser_Proteases"/>
</dbReference>
<feature type="signal peptide" evidence="8">
    <location>
        <begin position="1"/>
        <end position="20"/>
    </location>
</feature>
<reference evidence="10 11" key="1">
    <citation type="submission" date="2023-03" db="EMBL/GenBank/DDBJ databases">
        <title>Description of Hydrogenimonas sp. ISO32.</title>
        <authorList>
            <person name="Mino S."/>
            <person name="Fukazawa S."/>
            <person name="Sawabe T."/>
        </authorList>
    </citation>
    <scope>NUCLEOTIDE SEQUENCE [LARGE SCALE GENOMIC DNA]</scope>
    <source>
        <strain evidence="10 11">ISO32</strain>
    </source>
</reference>
<dbReference type="Gene3D" id="2.30.42.10">
    <property type="match status" value="2"/>
</dbReference>
<dbReference type="Proteomes" id="UP001321445">
    <property type="component" value="Chromosome"/>
</dbReference>
<evidence type="ECO:0000256" key="4">
    <source>
        <dbReference type="ARBA" id="ARBA00022737"/>
    </source>
</evidence>
<dbReference type="PANTHER" id="PTHR43343">
    <property type="entry name" value="PEPTIDASE S12"/>
    <property type="match status" value="1"/>
</dbReference>
<dbReference type="PROSITE" id="PS50106">
    <property type="entry name" value="PDZ"/>
    <property type="match status" value="2"/>
</dbReference>
<dbReference type="InterPro" id="IPR036034">
    <property type="entry name" value="PDZ_sf"/>
</dbReference>
<evidence type="ECO:0000313" key="11">
    <source>
        <dbReference type="Proteomes" id="UP001321445"/>
    </source>
</evidence>
<dbReference type="Pfam" id="PF13365">
    <property type="entry name" value="Trypsin_2"/>
    <property type="match status" value="1"/>
</dbReference>
<dbReference type="CDD" id="cd10839">
    <property type="entry name" value="cpPDZ1_DegP-like"/>
    <property type="match status" value="1"/>
</dbReference>
<keyword evidence="7" id="KW-0720">Serine protease</keyword>
<dbReference type="InterPro" id="IPR011782">
    <property type="entry name" value="Pept_S1C_Do"/>
</dbReference>
<dbReference type="NCBIfam" id="TIGR02037">
    <property type="entry name" value="degP_htrA_DO"/>
    <property type="match status" value="1"/>
</dbReference>
<dbReference type="Pfam" id="PF13180">
    <property type="entry name" value="PDZ_2"/>
    <property type="match status" value="1"/>
</dbReference>
<feature type="domain" description="PDZ" evidence="9">
    <location>
        <begin position="357"/>
        <end position="457"/>
    </location>
</feature>
<dbReference type="Gene3D" id="2.40.10.120">
    <property type="match status" value="1"/>
</dbReference>
<dbReference type="SUPFAM" id="SSF50494">
    <property type="entry name" value="Trypsin-like serine proteases"/>
    <property type="match status" value="1"/>
</dbReference>
<dbReference type="Pfam" id="PF17820">
    <property type="entry name" value="PDZ_6"/>
    <property type="match status" value="1"/>
</dbReference>
<dbReference type="InterPro" id="IPR001940">
    <property type="entry name" value="Peptidase_S1C"/>
</dbReference>
<keyword evidence="2" id="KW-0645">Protease</keyword>
<name>A0ABM8FNI2_9BACT</name>
<accession>A0ABM8FNI2</accession>
<dbReference type="PRINTS" id="PR00834">
    <property type="entry name" value="PROTEASES2C"/>
</dbReference>
<dbReference type="InterPro" id="IPR001478">
    <property type="entry name" value="PDZ"/>
</dbReference>
<keyword evidence="6" id="KW-0378">Hydrolase</keyword>
<dbReference type="SUPFAM" id="SSF50156">
    <property type="entry name" value="PDZ domain-like"/>
    <property type="match status" value="2"/>
</dbReference>
<evidence type="ECO:0000256" key="5">
    <source>
        <dbReference type="ARBA" id="ARBA00022764"/>
    </source>
</evidence>
<evidence type="ECO:0000259" key="9">
    <source>
        <dbReference type="PROSITE" id="PS50106"/>
    </source>
</evidence>
<dbReference type="InterPro" id="IPR009003">
    <property type="entry name" value="Peptidase_S1_PA"/>
</dbReference>
<dbReference type="SMART" id="SM00228">
    <property type="entry name" value="PDZ"/>
    <property type="match status" value="2"/>
</dbReference>
<keyword evidence="11" id="KW-1185">Reference proteome</keyword>
<dbReference type="EMBL" id="AP027370">
    <property type="protein sequence ID" value="BDY13144.1"/>
    <property type="molecule type" value="Genomic_DNA"/>
</dbReference>
<dbReference type="PANTHER" id="PTHR43343:SF3">
    <property type="entry name" value="PROTEASE DO-LIKE 8, CHLOROPLASTIC"/>
    <property type="match status" value="1"/>
</dbReference>
<feature type="domain" description="PDZ" evidence="9">
    <location>
        <begin position="262"/>
        <end position="351"/>
    </location>
</feature>
<evidence type="ECO:0000256" key="7">
    <source>
        <dbReference type="ARBA" id="ARBA00022825"/>
    </source>
</evidence>
<proteinExistence type="predicted"/>
<feature type="chain" id="PRO_5047121826" evidence="8">
    <location>
        <begin position="21"/>
        <end position="465"/>
    </location>
</feature>
<organism evidence="10 11">
    <name type="scientific">Hydrogenimonas cancrithermarum</name>
    <dbReference type="NCBI Taxonomy" id="2993563"/>
    <lineage>
        <taxon>Bacteria</taxon>
        <taxon>Pseudomonadati</taxon>
        <taxon>Campylobacterota</taxon>
        <taxon>Epsilonproteobacteria</taxon>
        <taxon>Campylobacterales</taxon>
        <taxon>Hydrogenimonadaceae</taxon>
        <taxon>Hydrogenimonas</taxon>
    </lineage>
</organism>
<keyword evidence="5" id="KW-0574">Periplasm</keyword>